<comment type="similarity">
    <text evidence="2">Belongs to the cytochrome P450 family.</text>
</comment>
<dbReference type="Proteomes" id="UP001321760">
    <property type="component" value="Unassembled WGS sequence"/>
</dbReference>
<evidence type="ECO:0000313" key="10">
    <source>
        <dbReference type="EMBL" id="KAK4448391.1"/>
    </source>
</evidence>
<dbReference type="AlphaFoldDB" id="A0AAV9GJ75"/>
<accession>A0AAV9GJ75</accession>
<dbReference type="GO" id="GO:0020037">
    <property type="term" value="F:heme binding"/>
    <property type="evidence" value="ECO:0007669"/>
    <property type="project" value="InterPro"/>
</dbReference>
<comment type="caution">
    <text evidence="10">The sequence shown here is derived from an EMBL/GenBank/DDBJ whole genome shotgun (WGS) entry which is preliminary data.</text>
</comment>
<evidence type="ECO:0000256" key="5">
    <source>
        <dbReference type="ARBA" id="ARBA00023002"/>
    </source>
</evidence>
<keyword evidence="7" id="KW-0503">Monooxygenase</keyword>
<dbReference type="Gene3D" id="1.10.630.10">
    <property type="entry name" value="Cytochrome P450"/>
    <property type="match status" value="1"/>
</dbReference>
<keyword evidence="3 8" id="KW-0349">Heme</keyword>
<dbReference type="PRINTS" id="PR00463">
    <property type="entry name" value="EP450I"/>
</dbReference>
<evidence type="ECO:0000256" key="7">
    <source>
        <dbReference type="ARBA" id="ARBA00023033"/>
    </source>
</evidence>
<dbReference type="PANTHER" id="PTHR24305">
    <property type="entry name" value="CYTOCHROME P450"/>
    <property type="match status" value="1"/>
</dbReference>
<keyword evidence="9" id="KW-0472">Membrane</keyword>
<feature type="transmembrane region" description="Helical" evidence="9">
    <location>
        <begin position="20"/>
        <end position="39"/>
    </location>
</feature>
<comment type="cofactor">
    <cofactor evidence="1 8">
        <name>heme</name>
        <dbReference type="ChEBI" id="CHEBI:30413"/>
    </cofactor>
</comment>
<protein>
    <submittedName>
        <fullName evidence="10">Cytochrome P450 E-class, group I</fullName>
    </submittedName>
</protein>
<dbReference type="PANTHER" id="PTHR24305:SF77">
    <property type="entry name" value="CYTOCHROME P450 MONOOXYGENASE"/>
    <property type="match status" value="1"/>
</dbReference>
<feature type="binding site" description="axial binding residue" evidence="8">
    <location>
        <position position="464"/>
    </location>
    <ligand>
        <name>heme</name>
        <dbReference type="ChEBI" id="CHEBI:30413"/>
    </ligand>
    <ligandPart>
        <name>Fe</name>
        <dbReference type="ChEBI" id="CHEBI:18248"/>
    </ligandPart>
</feature>
<keyword evidence="5" id="KW-0560">Oxidoreductase</keyword>
<evidence type="ECO:0000256" key="2">
    <source>
        <dbReference type="ARBA" id="ARBA00010617"/>
    </source>
</evidence>
<dbReference type="PRINTS" id="PR00385">
    <property type="entry name" value="P450"/>
</dbReference>
<dbReference type="Pfam" id="PF00067">
    <property type="entry name" value="p450"/>
    <property type="match status" value="1"/>
</dbReference>
<keyword evidence="4 8" id="KW-0479">Metal-binding</keyword>
<keyword evidence="11" id="KW-1185">Reference proteome</keyword>
<dbReference type="SUPFAM" id="SSF48264">
    <property type="entry name" value="Cytochrome P450"/>
    <property type="match status" value="1"/>
</dbReference>
<evidence type="ECO:0000256" key="6">
    <source>
        <dbReference type="ARBA" id="ARBA00023004"/>
    </source>
</evidence>
<keyword evidence="9" id="KW-1133">Transmembrane helix</keyword>
<evidence type="ECO:0000313" key="11">
    <source>
        <dbReference type="Proteomes" id="UP001321760"/>
    </source>
</evidence>
<keyword evidence="9" id="KW-0812">Transmembrane</keyword>
<dbReference type="CDD" id="cd11060">
    <property type="entry name" value="CYP57A1-like"/>
    <property type="match status" value="1"/>
</dbReference>
<reference evidence="10" key="1">
    <citation type="journal article" date="2023" name="Mol. Phylogenet. Evol.">
        <title>Genome-scale phylogeny and comparative genomics of the fungal order Sordariales.</title>
        <authorList>
            <person name="Hensen N."/>
            <person name="Bonometti L."/>
            <person name="Westerberg I."/>
            <person name="Brannstrom I.O."/>
            <person name="Guillou S."/>
            <person name="Cros-Aarteil S."/>
            <person name="Calhoun S."/>
            <person name="Haridas S."/>
            <person name="Kuo A."/>
            <person name="Mondo S."/>
            <person name="Pangilinan J."/>
            <person name="Riley R."/>
            <person name="LaButti K."/>
            <person name="Andreopoulos B."/>
            <person name="Lipzen A."/>
            <person name="Chen C."/>
            <person name="Yan M."/>
            <person name="Daum C."/>
            <person name="Ng V."/>
            <person name="Clum A."/>
            <person name="Steindorff A."/>
            <person name="Ohm R.A."/>
            <person name="Martin F."/>
            <person name="Silar P."/>
            <person name="Natvig D.O."/>
            <person name="Lalanne C."/>
            <person name="Gautier V."/>
            <person name="Ament-Velasquez S.L."/>
            <person name="Kruys A."/>
            <person name="Hutchinson M.I."/>
            <person name="Powell A.J."/>
            <person name="Barry K."/>
            <person name="Miller A.N."/>
            <person name="Grigoriev I.V."/>
            <person name="Debuchy R."/>
            <person name="Gladieux P."/>
            <person name="Hiltunen Thoren M."/>
            <person name="Johannesson H."/>
        </authorList>
    </citation>
    <scope>NUCLEOTIDE SEQUENCE</scope>
    <source>
        <strain evidence="10">PSN243</strain>
    </source>
</reference>
<proteinExistence type="inferred from homology"/>
<evidence type="ECO:0000256" key="4">
    <source>
        <dbReference type="ARBA" id="ARBA00022723"/>
    </source>
</evidence>
<evidence type="ECO:0000256" key="3">
    <source>
        <dbReference type="ARBA" id="ARBA00022617"/>
    </source>
</evidence>
<gene>
    <name evidence="10" type="ORF">QBC34DRAFT_301173</name>
</gene>
<organism evidence="10 11">
    <name type="scientific">Podospora aff. communis PSN243</name>
    <dbReference type="NCBI Taxonomy" id="3040156"/>
    <lineage>
        <taxon>Eukaryota</taxon>
        <taxon>Fungi</taxon>
        <taxon>Dikarya</taxon>
        <taxon>Ascomycota</taxon>
        <taxon>Pezizomycotina</taxon>
        <taxon>Sordariomycetes</taxon>
        <taxon>Sordariomycetidae</taxon>
        <taxon>Sordariales</taxon>
        <taxon>Podosporaceae</taxon>
        <taxon>Podospora</taxon>
    </lineage>
</organism>
<evidence type="ECO:0000256" key="8">
    <source>
        <dbReference type="PIRSR" id="PIRSR602401-1"/>
    </source>
</evidence>
<dbReference type="InterPro" id="IPR050121">
    <property type="entry name" value="Cytochrome_P450_monoxygenase"/>
</dbReference>
<evidence type="ECO:0000256" key="1">
    <source>
        <dbReference type="ARBA" id="ARBA00001971"/>
    </source>
</evidence>
<dbReference type="EMBL" id="MU865943">
    <property type="protein sequence ID" value="KAK4448391.1"/>
    <property type="molecule type" value="Genomic_DNA"/>
</dbReference>
<sequence>MLLSDLTDQLTDAPPSVIAGYLAGLVVLWYVTTGFAAWYRLRHIPGPFLGSFSFLWDAYYACTGRADRLATIHDDYANGGPFVRIAPNHVVTNNPEVLRRVAAARTRYVRDGWFKGTRFHREYDNVASIPGNEDHDRLKAKFSSGYSGRENGADFEPAIDSQVDALSDLIRRKYLSTADATRPAELSSLVRYFTLDTITRLAYGQSWGHLDEGTDVTGYCTFLYDNMKFINMFMEIPLLRNIMYSPYGLTMFGPRESDAKGSGRVMGIIHDIVTERLQTDEKDRKWKDMLGGWIRNGSLTQQEIEGEANLQILAGAETTATALSATLMHLATTPHAYLRLKREIRDAIASGKVAPDRPATLEQAQKLPYLNSVVWEGFRMRPPVNFGHYKRVPPEGDTLAGVFFPGGTAIGHNSMALTRNPAIFGSDVELFRPERLLPPECDEATRAYRINSLQMVFGGGRWTCSGKHVAMYELHKAVFEIMRRFDIQVLHPRKAWTEAHYGTPTLSDMYIRITEADLNAVE</sequence>
<evidence type="ECO:0000256" key="9">
    <source>
        <dbReference type="SAM" id="Phobius"/>
    </source>
</evidence>
<dbReference type="InterPro" id="IPR002401">
    <property type="entry name" value="Cyt_P450_E_grp-I"/>
</dbReference>
<dbReference type="GO" id="GO:0016705">
    <property type="term" value="F:oxidoreductase activity, acting on paired donors, with incorporation or reduction of molecular oxygen"/>
    <property type="evidence" value="ECO:0007669"/>
    <property type="project" value="InterPro"/>
</dbReference>
<name>A0AAV9GJ75_9PEZI</name>
<dbReference type="GO" id="GO:0004497">
    <property type="term" value="F:monooxygenase activity"/>
    <property type="evidence" value="ECO:0007669"/>
    <property type="project" value="UniProtKB-KW"/>
</dbReference>
<reference evidence="10" key="2">
    <citation type="submission" date="2023-05" db="EMBL/GenBank/DDBJ databases">
        <authorList>
            <consortium name="Lawrence Berkeley National Laboratory"/>
            <person name="Steindorff A."/>
            <person name="Hensen N."/>
            <person name="Bonometti L."/>
            <person name="Westerberg I."/>
            <person name="Brannstrom I.O."/>
            <person name="Guillou S."/>
            <person name="Cros-Aarteil S."/>
            <person name="Calhoun S."/>
            <person name="Haridas S."/>
            <person name="Kuo A."/>
            <person name="Mondo S."/>
            <person name="Pangilinan J."/>
            <person name="Riley R."/>
            <person name="Labutti K."/>
            <person name="Andreopoulos B."/>
            <person name="Lipzen A."/>
            <person name="Chen C."/>
            <person name="Yanf M."/>
            <person name="Daum C."/>
            <person name="Ng V."/>
            <person name="Clum A."/>
            <person name="Ohm R."/>
            <person name="Martin F."/>
            <person name="Silar P."/>
            <person name="Natvig D."/>
            <person name="Lalanne C."/>
            <person name="Gautier V."/>
            <person name="Ament-Velasquez S.L."/>
            <person name="Kruys A."/>
            <person name="Hutchinson M.I."/>
            <person name="Powell A.J."/>
            <person name="Barry K."/>
            <person name="Miller A.N."/>
            <person name="Grigoriev I.V."/>
            <person name="Debuchy R."/>
            <person name="Gladieux P."/>
            <person name="Thoren M.H."/>
            <person name="Johannesson H."/>
        </authorList>
    </citation>
    <scope>NUCLEOTIDE SEQUENCE</scope>
    <source>
        <strain evidence="10">PSN243</strain>
    </source>
</reference>
<dbReference type="GO" id="GO:0005506">
    <property type="term" value="F:iron ion binding"/>
    <property type="evidence" value="ECO:0007669"/>
    <property type="project" value="InterPro"/>
</dbReference>
<keyword evidence="6 8" id="KW-0408">Iron</keyword>
<dbReference type="InterPro" id="IPR001128">
    <property type="entry name" value="Cyt_P450"/>
</dbReference>
<dbReference type="InterPro" id="IPR036396">
    <property type="entry name" value="Cyt_P450_sf"/>
</dbReference>